<dbReference type="SUPFAM" id="SSF54197">
    <property type="entry name" value="HIT-like"/>
    <property type="match status" value="1"/>
</dbReference>
<evidence type="ECO:0000259" key="1">
    <source>
        <dbReference type="Pfam" id="PF01230"/>
    </source>
</evidence>
<name>A0ABP0XJV8_9BRYO</name>
<dbReference type="InterPro" id="IPR011146">
    <property type="entry name" value="HIT-like"/>
</dbReference>
<dbReference type="EMBL" id="OZ020104">
    <property type="protein sequence ID" value="CAK9279413.1"/>
    <property type="molecule type" value="Genomic_DNA"/>
</dbReference>
<dbReference type="Proteomes" id="UP001497444">
    <property type="component" value="Chromosome 9"/>
</dbReference>
<feature type="domain" description="HIT" evidence="1">
    <location>
        <begin position="91"/>
        <end position="147"/>
    </location>
</feature>
<dbReference type="PANTHER" id="PTHR47670:SF1">
    <property type="entry name" value="ADENYLYLSULFATASE HINT3"/>
    <property type="match status" value="1"/>
</dbReference>
<reference evidence="2" key="1">
    <citation type="submission" date="2024-02" db="EMBL/GenBank/DDBJ databases">
        <authorList>
            <consortium name="ELIXIR-Norway"/>
            <consortium name="Elixir Norway"/>
        </authorList>
    </citation>
    <scope>NUCLEOTIDE SEQUENCE</scope>
</reference>
<proteinExistence type="predicted"/>
<gene>
    <name evidence="2" type="ORF">CSSPJE1EN1_LOCUS24891</name>
</gene>
<keyword evidence="3" id="KW-1185">Reference proteome</keyword>
<dbReference type="Gene3D" id="3.30.428.10">
    <property type="entry name" value="HIT-like"/>
    <property type="match status" value="1"/>
</dbReference>
<accession>A0ABP0XJV8</accession>
<sequence length="186" mass="20452">MGRSKEMGFVLVRPVQTTSRTVSTSGHRRNLDCRGGSGFCTKESHNRLLVERPKFEKSTFPDCVPRVDFESCKGEAKALLDRSDNVKVKDENVEYVLYEDEACVRILDSNPLCDGHSLVLQKAHFPSLEVTLPQVAAAMRAAGPLISCVLMEATQSGYAEAAFERCAGSEDSSTHGLHQAHLQHSD</sequence>
<protein>
    <recommendedName>
        <fullName evidence="1">HIT domain-containing protein</fullName>
    </recommendedName>
</protein>
<evidence type="ECO:0000313" key="2">
    <source>
        <dbReference type="EMBL" id="CAK9279413.1"/>
    </source>
</evidence>
<dbReference type="InterPro" id="IPR036265">
    <property type="entry name" value="HIT-like_sf"/>
</dbReference>
<organism evidence="2 3">
    <name type="scientific">Sphagnum jensenii</name>
    <dbReference type="NCBI Taxonomy" id="128206"/>
    <lineage>
        <taxon>Eukaryota</taxon>
        <taxon>Viridiplantae</taxon>
        <taxon>Streptophyta</taxon>
        <taxon>Embryophyta</taxon>
        <taxon>Bryophyta</taxon>
        <taxon>Sphagnophytina</taxon>
        <taxon>Sphagnopsida</taxon>
        <taxon>Sphagnales</taxon>
        <taxon>Sphagnaceae</taxon>
        <taxon>Sphagnum</taxon>
    </lineage>
</organism>
<dbReference type="PANTHER" id="PTHR47670">
    <property type="entry name" value="ADENYLYLSULFATASE HINT3"/>
    <property type="match status" value="1"/>
</dbReference>
<dbReference type="Pfam" id="PF01230">
    <property type="entry name" value="HIT"/>
    <property type="match status" value="1"/>
</dbReference>
<evidence type="ECO:0000313" key="3">
    <source>
        <dbReference type="Proteomes" id="UP001497444"/>
    </source>
</evidence>